<dbReference type="PANTHER" id="PTHR48078">
    <property type="entry name" value="THREONINE DEHYDRATASE, MITOCHONDRIAL-RELATED"/>
    <property type="match status" value="1"/>
</dbReference>
<dbReference type="Pfam" id="PF00291">
    <property type="entry name" value="PALP"/>
    <property type="match status" value="1"/>
</dbReference>
<evidence type="ECO:0000256" key="3">
    <source>
        <dbReference type="ARBA" id="ARBA00022898"/>
    </source>
</evidence>
<name>A0ABS8CZC3_9FIRM</name>
<reference evidence="6 7" key="1">
    <citation type="submission" date="2021-10" db="EMBL/GenBank/DDBJ databases">
        <title>Collection of gut derived symbiotic bacterial strains cultured from healthy donors.</title>
        <authorList>
            <person name="Lin H."/>
            <person name="Littmann E."/>
            <person name="Claire K."/>
            <person name="Pamer E."/>
        </authorList>
    </citation>
    <scope>NUCLEOTIDE SEQUENCE [LARGE SCALE GENOMIC DNA]</scope>
    <source>
        <strain evidence="6 7">MSK.17.68</strain>
    </source>
</reference>
<dbReference type="InterPro" id="IPR050147">
    <property type="entry name" value="Ser/Thr_Dehydratase"/>
</dbReference>
<evidence type="ECO:0000256" key="4">
    <source>
        <dbReference type="ARBA" id="ARBA00023239"/>
    </source>
</evidence>
<keyword evidence="4" id="KW-0456">Lyase</keyword>
<protein>
    <submittedName>
        <fullName evidence="6">Threonine/serine dehydratase</fullName>
    </submittedName>
</protein>
<evidence type="ECO:0000256" key="1">
    <source>
        <dbReference type="ARBA" id="ARBA00001933"/>
    </source>
</evidence>
<gene>
    <name evidence="6" type="ORF">LIP50_10230</name>
</gene>
<dbReference type="InterPro" id="IPR036052">
    <property type="entry name" value="TrpB-like_PALP_sf"/>
</dbReference>
<dbReference type="InterPro" id="IPR001926">
    <property type="entry name" value="TrpB-like_PALP"/>
</dbReference>
<accession>A0ABS8CZC3</accession>
<dbReference type="Proteomes" id="UP001299409">
    <property type="component" value="Unassembled WGS sequence"/>
</dbReference>
<keyword evidence="3" id="KW-0663">Pyridoxal phosphate</keyword>
<organism evidence="6 7">
    <name type="scientific">Intestinibacter bartlettii</name>
    <dbReference type="NCBI Taxonomy" id="261299"/>
    <lineage>
        <taxon>Bacteria</taxon>
        <taxon>Bacillati</taxon>
        <taxon>Bacillota</taxon>
        <taxon>Clostridia</taxon>
        <taxon>Peptostreptococcales</taxon>
        <taxon>Peptostreptococcaceae</taxon>
        <taxon>Intestinibacter</taxon>
    </lineage>
</organism>
<dbReference type="PIRSF" id="PIRSF006278">
    <property type="entry name" value="ACCD_DCysDesulf"/>
    <property type="match status" value="1"/>
</dbReference>
<dbReference type="Gene3D" id="3.40.50.1100">
    <property type="match status" value="2"/>
</dbReference>
<comment type="similarity">
    <text evidence="2">Belongs to the ACC deaminase/D-cysteine desulfhydrase family.</text>
</comment>
<dbReference type="InterPro" id="IPR000634">
    <property type="entry name" value="Ser/Thr_deHydtase_PyrdxlP-BS"/>
</dbReference>
<dbReference type="RefSeq" id="WP_226914300.1">
    <property type="nucleotide sequence ID" value="NZ_BAABXU010000001.1"/>
</dbReference>
<evidence type="ECO:0000313" key="7">
    <source>
        <dbReference type="Proteomes" id="UP001299409"/>
    </source>
</evidence>
<evidence type="ECO:0000313" key="6">
    <source>
        <dbReference type="EMBL" id="MCB5446580.1"/>
    </source>
</evidence>
<dbReference type="PROSITE" id="PS00165">
    <property type="entry name" value="DEHYDRATASE_SER_THR"/>
    <property type="match status" value="1"/>
</dbReference>
<comment type="caution">
    <text evidence="6">The sequence shown here is derived from an EMBL/GenBank/DDBJ whole genome shotgun (WGS) entry which is preliminary data.</text>
</comment>
<comment type="cofactor">
    <cofactor evidence="1">
        <name>pyridoxal 5'-phosphate</name>
        <dbReference type="ChEBI" id="CHEBI:597326"/>
    </cofactor>
</comment>
<keyword evidence="7" id="KW-1185">Reference proteome</keyword>
<dbReference type="PANTHER" id="PTHR48078:SF6">
    <property type="entry name" value="L-THREONINE DEHYDRATASE CATABOLIC TDCB"/>
    <property type="match status" value="1"/>
</dbReference>
<dbReference type="CDD" id="cd01562">
    <property type="entry name" value="Thr-dehyd"/>
    <property type="match status" value="1"/>
</dbReference>
<dbReference type="SUPFAM" id="SSF53686">
    <property type="entry name" value="Tryptophan synthase beta subunit-like PLP-dependent enzymes"/>
    <property type="match status" value="1"/>
</dbReference>
<feature type="domain" description="Tryptophan synthase beta chain-like PALP" evidence="5">
    <location>
        <begin position="18"/>
        <end position="309"/>
    </location>
</feature>
<proteinExistence type="inferred from homology"/>
<dbReference type="EMBL" id="JAJBMB010000009">
    <property type="protein sequence ID" value="MCB5446580.1"/>
    <property type="molecule type" value="Genomic_DNA"/>
</dbReference>
<dbReference type="InterPro" id="IPR027278">
    <property type="entry name" value="ACCD_DCysDesulf"/>
</dbReference>
<sequence>MEDKLQVSDVFQAKKRIKDYVKVTPLVRAENLEKLFDGAEIWLKLENMQYTGAFKLRGVSNKMLTTQKEELQKGVTAASSGNHAQAVSYMAQQLGVKATIVMPENAPKAKIKGAKGYGAEVVFAGFTGQDRDEKCAELIKEHGYCLVHSHMDPAVIIGHGTVAIEALEQMDGDMDELIVPCGAGSLASGASFAIKGVNPDIKVTAVEPKEVPLFTEALKANKALTVKMGQTIADGLRISKAEEINFEMIRDNVDKVVAVDEKSIEEALKLVGLKEKILAEPSACVGIAALLENKIDTSKGRRICIVITGGNVDASLYAQLINNVK</sequence>
<evidence type="ECO:0000259" key="5">
    <source>
        <dbReference type="Pfam" id="PF00291"/>
    </source>
</evidence>
<evidence type="ECO:0000256" key="2">
    <source>
        <dbReference type="ARBA" id="ARBA00008639"/>
    </source>
</evidence>